<dbReference type="PANTHER" id="PTHR10290:SF3">
    <property type="entry name" value="DNA TOPOISOMERASE 1"/>
    <property type="match status" value="1"/>
</dbReference>
<dbReference type="GO" id="GO:0006265">
    <property type="term" value="P:DNA topological change"/>
    <property type="evidence" value="ECO:0007669"/>
    <property type="project" value="UniProtKB-UniRule"/>
</dbReference>
<dbReference type="Gene3D" id="1.10.10.41">
    <property type="entry name" value="Yeast DNA topoisomerase - domain 1"/>
    <property type="match status" value="1"/>
</dbReference>
<dbReference type="Pfam" id="PF02919">
    <property type="entry name" value="Topoisom_I_N"/>
    <property type="match status" value="1"/>
</dbReference>
<evidence type="ECO:0000313" key="14">
    <source>
        <dbReference type="Proteomes" id="UP000094527"/>
    </source>
</evidence>
<dbReference type="SMART" id="SM00435">
    <property type="entry name" value="TOPEUc"/>
    <property type="match status" value="1"/>
</dbReference>
<evidence type="ECO:0000256" key="10">
    <source>
        <dbReference type="SAM" id="Coils"/>
    </source>
</evidence>
<accession>A0A1D2MSJ3</accession>
<protein>
    <recommendedName>
        <fullName evidence="4">DNA topoisomerase 1</fullName>
        <ecNumber evidence="3">5.6.2.1</ecNumber>
    </recommendedName>
    <alternativeName>
        <fullName evidence="8">DNA topoisomerase I</fullName>
    </alternativeName>
</protein>
<evidence type="ECO:0000256" key="11">
    <source>
        <dbReference type="SAM" id="MobiDB-lite"/>
    </source>
</evidence>
<organism evidence="13 14">
    <name type="scientific">Orchesella cincta</name>
    <name type="common">Springtail</name>
    <name type="synonym">Podura cincta</name>
    <dbReference type="NCBI Taxonomy" id="48709"/>
    <lineage>
        <taxon>Eukaryota</taxon>
        <taxon>Metazoa</taxon>
        <taxon>Ecdysozoa</taxon>
        <taxon>Arthropoda</taxon>
        <taxon>Hexapoda</taxon>
        <taxon>Collembola</taxon>
        <taxon>Entomobryomorpha</taxon>
        <taxon>Entomobryoidea</taxon>
        <taxon>Orchesellidae</taxon>
        <taxon>Orchesellinae</taxon>
        <taxon>Orchesella</taxon>
    </lineage>
</organism>
<feature type="coiled-coil region" evidence="10">
    <location>
        <begin position="469"/>
        <end position="496"/>
    </location>
</feature>
<comment type="catalytic activity">
    <reaction evidence="1 9">
        <text>ATP-independent breakage of single-stranded DNA, followed by passage and rejoining.</text>
        <dbReference type="EC" id="5.6.2.1"/>
    </reaction>
</comment>
<sequence>MSSGRKRAASSSKEDGSSEQGTKRTIKWTKQFSHAGPRFQPDYIPINGTKPLFRYNGEPLALTANAEEVAVMYARYLCGKRREKNIEKMLQQNFFQDWQKSMNGKEKKIIEKFELCDFSGFVKKLQEDKEKPVTKQERAAQKKKREEMMTQYKTVIVDGRKELVGNFTVEPPGLYMGRGNNKKIGHVKKRINPEDVTINCDEQHIPKAPGNSKWRAIVHDRTVMWLASWYDEITKSTKYIQLHCSSKIKNDIEEEKFERVSELKKQINDVRRQYESDLKSKDDETRQKATAVYLIDKFALRAGNEKPEGATDTVGCCSLRVEHLSLLASKKIQLNFLGKDSIRYEKDLLVSQAVYDNLQDFRTKDFEGKKKMKNDFLFELIKTQSVNEYLGRRMEGLTAKVFRTFRATQHFEEKLNEYSKSHKLKTTKGTPEDDKMKLIVFKRANLAVAELLNHQTLSKPSGKGKPKAIMKLESRIKDAQSQLKSLSNGTDEYRKQTAKLEVLTQDLDLKVKQRTFALGTSKINYIDPNVSAEWSVST</sequence>
<comment type="similarity">
    <text evidence="2 9">Belongs to the type IB topoisomerase family.</text>
</comment>
<evidence type="ECO:0000259" key="12">
    <source>
        <dbReference type="SMART" id="SM00435"/>
    </source>
</evidence>
<dbReference type="InterPro" id="IPR051062">
    <property type="entry name" value="Topoisomerase_IB"/>
</dbReference>
<dbReference type="InterPro" id="IPR013034">
    <property type="entry name" value="DNA_topo_DNA_db_N_dom1"/>
</dbReference>
<dbReference type="Pfam" id="PF14370">
    <property type="entry name" value="Topo_C_assoc"/>
    <property type="match status" value="1"/>
</dbReference>
<dbReference type="InterPro" id="IPR036202">
    <property type="entry name" value="TopoI_DNA-bd_euk_N_sf"/>
</dbReference>
<dbReference type="SUPFAM" id="SSF56349">
    <property type="entry name" value="DNA breaking-rejoining enzymes"/>
    <property type="match status" value="1"/>
</dbReference>
<evidence type="ECO:0000256" key="8">
    <source>
        <dbReference type="ARBA" id="ARBA00033297"/>
    </source>
</evidence>
<keyword evidence="6 9" id="KW-0238">DNA-binding</keyword>
<keyword evidence="14" id="KW-1185">Reference proteome</keyword>
<dbReference type="AlphaFoldDB" id="A0A1D2MSJ3"/>
<dbReference type="STRING" id="48709.A0A1D2MSJ3"/>
<dbReference type="InterPro" id="IPR014711">
    <property type="entry name" value="TopoI_cat_a-hlx-sub_euk"/>
</dbReference>
<evidence type="ECO:0000256" key="2">
    <source>
        <dbReference type="ARBA" id="ARBA00006645"/>
    </source>
</evidence>
<dbReference type="GO" id="GO:0005694">
    <property type="term" value="C:chromosome"/>
    <property type="evidence" value="ECO:0007669"/>
    <property type="project" value="InterPro"/>
</dbReference>
<proteinExistence type="inferred from homology"/>
<feature type="region of interest" description="Disordered" evidence="11">
    <location>
        <begin position="1"/>
        <end position="26"/>
    </location>
</feature>
<gene>
    <name evidence="13" type="ORF">Ocin01_10617</name>
</gene>
<keyword evidence="10" id="KW-0175">Coiled coil</keyword>
<dbReference type="InterPro" id="IPR011010">
    <property type="entry name" value="DNA_brk_join_enz"/>
</dbReference>
<dbReference type="EC" id="5.6.2.1" evidence="3"/>
<dbReference type="Proteomes" id="UP000094527">
    <property type="component" value="Unassembled WGS sequence"/>
</dbReference>
<feature type="active site" description="O-(3'-phospho-DNA)-tyrosine intermediate" evidence="9">
    <location>
        <position position="525"/>
    </location>
</feature>
<dbReference type="GO" id="GO:0003677">
    <property type="term" value="F:DNA binding"/>
    <property type="evidence" value="ECO:0007669"/>
    <property type="project" value="UniProtKB-UniRule"/>
</dbReference>
<evidence type="ECO:0000256" key="7">
    <source>
        <dbReference type="ARBA" id="ARBA00023235"/>
    </source>
</evidence>
<dbReference type="InterPro" id="IPR001631">
    <property type="entry name" value="TopoI"/>
</dbReference>
<keyword evidence="5 9" id="KW-0799">Topoisomerase</keyword>
<name>A0A1D2MSJ3_ORCCI</name>
<dbReference type="InterPro" id="IPR025834">
    <property type="entry name" value="TopoI_C_dom"/>
</dbReference>
<dbReference type="Pfam" id="PF01028">
    <property type="entry name" value="Topoisom_I"/>
    <property type="match status" value="1"/>
</dbReference>
<dbReference type="InterPro" id="IPR013499">
    <property type="entry name" value="TopoI_euk"/>
</dbReference>
<dbReference type="InterPro" id="IPR013500">
    <property type="entry name" value="TopoI_cat_euk"/>
</dbReference>
<dbReference type="PRINTS" id="PR00416">
    <property type="entry name" value="EUTPISMRASEI"/>
</dbReference>
<evidence type="ECO:0000256" key="3">
    <source>
        <dbReference type="ARBA" id="ARBA00012891"/>
    </source>
</evidence>
<evidence type="ECO:0000313" key="13">
    <source>
        <dbReference type="EMBL" id="ODM96060.1"/>
    </source>
</evidence>
<evidence type="ECO:0000256" key="9">
    <source>
        <dbReference type="PROSITE-ProRule" id="PRU01382"/>
    </source>
</evidence>
<dbReference type="PANTHER" id="PTHR10290">
    <property type="entry name" value="DNA TOPOISOMERASE I"/>
    <property type="match status" value="1"/>
</dbReference>
<evidence type="ECO:0000256" key="4">
    <source>
        <dbReference type="ARBA" id="ARBA00019632"/>
    </source>
</evidence>
<dbReference type="GO" id="GO:0003917">
    <property type="term" value="F:DNA topoisomerase type I (single strand cut, ATP-independent) activity"/>
    <property type="evidence" value="ECO:0007669"/>
    <property type="project" value="UniProtKB-UniRule"/>
</dbReference>
<dbReference type="SUPFAM" id="SSF56741">
    <property type="entry name" value="Eukaryotic DNA topoisomerase I, N-terminal DNA-binding fragment"/>
    <property type="match status" value="1"/>
</dbReference>
<dbReference type="InterPro" id="IPR008336">
    <property type="entry name" value="TopoI_DNA-bd_euk"/>
</dbReference>
<dbReference type="InterPro" id="IPR013030">
    <property type="entry name" value="DNA_topo_DNA_db_N_dom2"/>
</dbReference>
<dbReference type="PROSITE" id="PS52038">
    <property type="entry name" value="TOPO_IB_2"/>
    <property type="match status" value="1"/>
</dbReference>
<keyword evidence="7 9" id="KW-0413">Isomerase</keyword>
<dbReference type="EMBL" id="LJIJ01000586">
    <property type="protein sequence ID" value="ODM96060.1"/>
    <property type="molecule type" value="Genomic_DNA"/>
</dbReference>
<dbReference type="Gene3D" id="2.170.11.10">
    <property type="entry name" value="DNA Topoisomerase I, domain 2"/>
    <property type="match status" value="1"/>
</dbReference>
<comment type="caution">
    <text evidence="13">The sequence shown here is derived from an EMBL/GenBank/DDBJ whole genome shotgun (WGS) entry which is preliminary data.</text>
</comment>
<evidence type="ECO:0000256" key="1">
    <source>
        <dbReference type="ARBA" id="ARBA00000213"/>
    </source>
</evidence>
<reference evidence="13 14" key="1">
    <citation type="journal article" date="2016" name="Genome Biol. Evol.">
        <title>Gene Family Evolution Reflects Adaptation to Soil Environmental Stressors in the Genome of the Collembolan Orchesella cincta.</title>
        <authorList>
            <person name="Faddeeva-Vakhrusheva A."/>
            <person name="Derks M.F."/>
            <person name="Anvar S.Y."/>
            <person name="Agamennone V."/>
            <person name="Suring W."/>
            <person name="Smit S."/>
            <person name="van Straalen N.M."/>
            <person name="Roelofs D."/>
        </authorList>
    </citation>
    <scope>NUCLEOTIDE SEQUENCE [LARGE SCALE GENOMIC DNA]</scope>
    <source>
        <tissue evidence="13">Mixed pool</tissue>
    </source>
</reference>
<dbReference type="OrthoDB" id="47179at2759"/>
<feature type="domain" description="DNA topoisomerase I eukaryotic-type" evidence="12">
    <location>
        <begin position="174"/>
        <end position="535"/>
    </location>
</feature>
<evidence type="ECO:0000256" key="5">
    <source>
        <dbReference type="ARBA" id="ARBA00023029"/>
    </source>
</evidence>
<dbReference type="Gene3D" id="3.90.15.10">
    <property type="entry name" value="Topoisomerase I, Chain A, domain 3"/>
    <property type="match status" value="1"/>
</dbReference>
<evidence type="ECO:0000256" key="6">
    <source>
        <dbReference type="ARBA" id="ARBA00023125"/>
    </source>
</evidence>